<dbReference type="GO" id="GO:0005524">
    <property type="term" value="F:ATP binding"/>
    <property type="evidence" value="ECO:0007669"/>
    <property type="project" value="InterPro"/>
</dbReference>
<feature type="compositionally biased region" description="Polar residues" evidence="1">
    <location>
        <begin position="401"/>
        <end position="417"/>
    </location>
</feature>
<dbReference type="EMBL" id="MU006311">
    <property type="protein sequence ID" value="KAF2849504.1"/>
    <property type="molecule type" value="Genomic_DNA"/>
</dbReference>
<dbReference type="GO" id="GO:0004674">
    <property type="term" value="F:protein serine/threonine kinase activity"/>
    <property type="evidence" value="ECO:0007669"/>
    <property type="project" value="TreeGrafter"/>
</dbReference>
<dbReference type="CDD" id="cd00180">
    <property type="entry name" value="PKc"/>
    <property type="match status" value="1"/>
</dbReference>
<dbReference type="SUPFAM" id="SSF56112">
    <property type="entry name" value="Protein kinase-like (PK-like)"/>
    <property type="match status" value="3"/>
</dbReference>
<dbReference type="Pfam" id="PF00069">
    <property type="entry name" value="Pkinase"/>
    <property type="match status" value="1"/>
</dbReference>
<dbReference type="PROSITE" id="PS00108">
    <property type="entry name" value="PROTEIN_KINASE_ST"/>
    <property type="match status" value="1"/>
</dbReference>
<dbReference type="InterPro" id="IPR000719">
    <property type="entry name" value="Prot_kinase_dom"/>
</dbReference>
<proteinExistence type="predicted"/>
<dbReference type="SMART" id="SM00220">
    <property type="entry name" value="S_TKc"/>
    <property type="match status" value="1"/>
</dbReference>
<dbReference type="OrthoDB" id="4062651at2759"/>
<evidence type="ECO:0000313" key="3">
    <source>
        <dbReference type="EMBL" id="KAF2849504.1"/>
    </source>
</evidence>
<dbReference type="Proteomes" id="UP000799423">
    <property type="component" value="Unassembled WGS sequence"/>
</dbReference>
<dbReference type="PANTHER" id="PTHR24359">
    <property type="entry name" value="SERINE/THREONINE-PROTEIN KINASE SBK1"/>
    <property type="match status" value="1"/>
</dbReference>
<dbReference type="InterPro" id="IPR011009">
    <property type="entry name" value="Kinase-like_dom_sf"/>
</dbReference>
<feature type="compositionally biased region" description="Basic residues" evidence="1">
    <location>
        <begin position="1324"/>
        <end position="1334"/>
    </location>
</feature>
<feature type="region of interest" description="Disordered" evidence="1">
    <location>
        <begin position="1324"/>
        <end position="1349"/>
    </location>
</feature>
<evidence type="ECO:0000259" key="2">
    <source>
        <dbReference type="PROSITE" id="PS50011"/>
    </source>
</evidence>
<sequence>SIEVISDAGDQQQQHQELDLVQSDGLSGEDYDLAQSLASLPPLASRHELQTNILDARQRTRNNEGQVRRFIPKEELCRVIDLASVARELRKVLPHLNAEEISSYSKAVCQQTETKTKRHGKYQIKSFRKIFALLVLLETASSIVNFLEEDVSDQDLPLKLVEQRGKPVFLRKGDRTEAALRCFSHEVWSPVKLETFQEYQWLLLAPFFSPVENGIVKHYVLQTQHILPFVASDATDDNTADKLGGYGKVLMVHIHPDHHNFQDSKHSKRGFAVKQQIDDEDREAFKQEAEILRKFSGENAHPHVVSLLATYEQFNKFHLVFYRAEGDLLDYWRKFRPRPQLSYDNIMWMAQQCAGLADGLSRLHKILSFKNQKTESQITSVKHAGKHVKIILPLQNRVGTDSSIQSNGVQERTTSPIRPSFTYDPDGPAHHQEQFDEDLHRKQFGRHGDIHPKNILWYSDGDDAEDERSDDQSALSGNLVIADFGQAEVNSFLTKTKRRDVANTLTYRPPECDLQPTCIRQSYDIWRLGCVYLEFVTWLLGGRQLLHKFSRDRLTPDIVQFGNDSDTFFEVFKNQEGTEAFMVKPAVTKFIDQLHQHRNCTDYLHQLLDIIQHDMLLVDSTKRKSCAGIRDRLNDMHYECRRNIDYATAASPWCIPRPPLPCAVELEMTAYARRVSTENLDSPSAAPAPYLWLGTAAAQPYASLVRLLAPIRDQIRYPTCITPPTVQANRHLRIDACRPHHLTECQVDSEDDFGDFLASSSQDHSLESAIIENSVAATFHDPVRKYLPERSIASIITKGAIEKEFMKIEPMSDNSLQRYDKRYRAELATWTEANARKVFATMISCQLPANHLLLSMILCRRGNFQDRDLPLEHPDNIPPPTKIFRDQIWTTGRLDAFHRCQWRFLAPVFIRNTYDYDLSADCIFPFSSDGAVNKDGAFSSVYRVSIHQDHQDHPGLHDVALKEVEVRRGDEQAGMERAWELEASALEAINKLDHPHIIKCIAAVRRGRSRYFLFPWADGDSLRAYWDKAPRQTPDGHAIREMIIQLKGIADALDRLHNFDGTKGTQAQAHNGNDYGSDSEVERDAKNEIDDYKDVENAESIRHGDLKPENILMFQNESAGANLGILKIADMGLAKRHVVATQKRDKPTSTRYGTRRYEAPETVTGKNARSRLYDIWSMGCITLEFMVWTLYGNEELGELYKQIEGIQGIGQYYKTTAVSEIVGATVHPVIEEWMEHIRTKDPECSSAFDTAIKDLLKVVQEKLLVIPLPPNRRSSTIGGRGLAPPALGQDVTRYRATAAQFRDALEQILEKSHHEGYLFTRRDRTHVKTPRPKKNSLSPDVAEQGGGRSFARLDAPMNGVVKSGVLGRPIAGDYTNPPREGWEYEVDNIFAEKLLAKVGSDGLPLPKFDRHSRLCDTCANYNFWKGGFTIEEWASTLQQRGAYCDLCQMLDEVYARYEGPKGEKARLVRDQSNIMIAGDAFPVLSIVRSPVLKTPIPIQIGYPELPSPGSRTFFDIIKLWLQDCDTDHKGCQGTSHRLPTRLIDVGNSKDPKLQLVETSQATLSSKEYIALSHPWGNTELYDPFSTVQSNVEEFRQAIPEDSLPATFKDAVICVRELGISYLWIDSLCIIQGEDGDFNEEATRMEDVFSGAYCILAASRANDQRDGFLSPRSQRTYVTFQDGPGKSFFICENIDNFGKDVILGSLNKRGWVLQERALARRTIYFTETQTYFECGKGIRCETLTRKRNKMADFLGDPDFPKNAMTANRAAKIAWFQALYQQYSNLDFTRYEDRPIAIAGLEKRLQKAYGTRGAYGIFDDGNLAESGLFHRSLLWQCDTGDSKDKVLTLIDFPTKRNIRVPSWSWMAYKGGIKYNDPEFGSANWETKELIAPWTRGGDRATDSAPQHGDIAILATVRDFALGGRQQHEADLVYDTGRTTGSDGARAQCVIVARSKEARSDAERRYDVLLVVPKLVTASRGEKMYERVGAGYMLGKFIIWDRPGIAAKII</sequence>
<dbReference type="PANTHER" id="PTHR24359:SF1">
    <property type="entry name" value="INHIBITOR OF NUCLEAR FACTOR KAPPA-B KINASE EPSILON SUBUNIT HOMOLOG 1-RELATED"/>
    <property type="match status" value="1"/>
</dbReference>
<evidence type="ECO:0000313" key="4">
    <source>
        <dbReference type="Proteomes" id="UP000799423"/>
    </source>
</evidence>
<protein>
    <recommendedName>
        <fullName evidence="2">Protein kinase domain-containing protein</fullName>
    </recommendedName>
</protein>
<reference evidence="3" key="1">
    <citation type="submission" date="2020-01" db="EMBL/GenBank/DDBJ databases">
        <authorList>
            <consortium name="DOE Joint Genome Institute"/>
            <person name="Haridas S."/>
            <person name="Albert R."/>
            <person name="Binder M."/>
            <person name="Bloem J."/>
            <person name="Labutti K."/>
            <person name="Salamov A."/>
            <person name="Andreopoulos B."/>
            <person name="Baker S.E."/>
            <person name="Barry K."/>
            <person name="Bills G."/>
            <person name="Bluhm B.H."/>
            <person name="Cannon C."/>
            <person name="Castanera R."/>
            <person name="Culley D.E."/>
            <person name="Daum C."/>
            <person name="Ezra D."/>
            <person name="Gonzalez J.B."/>
            <person name="Henrissat B."/>
            <person name="Kuo A."/>
            <person name="Liang C."/>
            <person name="Lipzen A."/>
            <person name="Lutzoni F."/>
            <person name="Magnuson J."/>
            <person name="Mondo S."/>
            <person name="Nolan M."/>
            <person name="Ohm R."/>
            <person name="Pangilinan J."/>
            <person name="Park H.-J."/>
            <person name="Ramirez L."/>
            <person name="Alfaro M."/>
            <person name="Sun H."/>
            <person name="Tritt A."/>
            <person name="Yoshinaga Y."/>
            <person name="Zwiers L.-H."/>
            <person name="Turgeon B.G."/>
            <person name="Goodwin S.B."/>
            <person name="Spatafora J.W."/>
            <person name="Crous P.W."/>
            <person name="Grigoriev I.V."/>
        </authorList>
    </citation>
    <scope>NUCLEOTIDE SEQUENCE</scope>
    <source>
        <strain evidence="3">IPT5</strain>
    </source>
</reference>
<feature type="domain" description="Protein kinase" evidence="2">
    <location>
        <begin position="235"/>
        <end position="616"/>
    </location>
</feature>
<dbReference type="PROSITE" id="PS50011">
    <property type="entry name" value="PROTEIN_KINASE_DOM"/>
    <property type="match status" value="2"/>
</dbReference>
<feature type="non-terminal residue" evidence="3">
    <location>
        <position position="1"/>
    </location>
</feature>
<dbReference type="InterPro" id="IPR008271">
    <property type="entry name" value="Ser/Thr_kinase_AS"/>
</dbReference>
<dbReference type="InterPro" id="IPR010730">
    <property type="entry name" value="HET"/>
</dbReference>
<dbReference type="Gene3D" id="1.10.510.10">
    <property type="entry name" value="Transferase(Phosphotransferase) domain 1"/>
    <property type="match status" value="4"/>
</dbReference>
<keyword evidence="4" id="KW-1185">Reference proteome</keyword>
<evidence type="ECO:0000256" key="1">
    <source>
        <dbReference type="SAM" id="MobiDB-lite"/>
    </source>
</evidence>
<feature type="region of interest" description="Disordered" evidence="1">
    <location>
        <begin position="1061"/>
        <end position="1082"/>
    </location>
</feature>
<gene>
    <name evidence="3" type="ORF">T440DRAFT_398982</name>
</gene>
<organism evidence="3 4">
    <name type="scientific">Plenodomus tracheiphilus IPT5</name>
    <dbReference type="NCBI Taxonomy" id="1408161"/>
    <lineage>
        <taxon>Eukaryota</taxon>
        <taxon>Fungi</taxon>
        <taxon>Dikarya</taxon>
        <taxon>Ascomycota</taxon>
        <taxon>Pezizomycotina</taxon>
        <taxon>Dothideomycetes</taxon>
        <taxon>Pleosporomycetidae</taxon>
        <taxon>Pleosporales</taxon>
        <taxon>Pleosporineae</taxon>
        <taxon>Leptosphaeriaceae</taxon>
        <taxon>Plenodomus</taxon>
    </lineage>
</organism>
<name>A0A6A7B2V5_9PLEO</name>
<dbReference type="Pfam" id="PF06985">
    <property type="entry name" value="HET"/>
    <property type="match status" value="1"/>
</dbReference>
<feature type="domain" description="Protein kinase" evidence="2">
    <location>
        <begin position="927"/>
        <end position="1264"/>
    </location>
</feature>
<feature type="region of interest" description="Disordered" evidence="1">
    <location>
        <begin position="401"/>
        <end position="432"/>
    </location>
</feature>
<feature type="compositionally biased region" description="Polar residues" evidence="1">
    <location>
        <begin position="1063"/>
        <end position="1076"/>
    </location>
</feature>
<accession>A0A6A7B2V5</accession>